<reference evidence="2 4" key="1">
    <citation type="journal article" date="2015" name="Stand. Genomic Sci.">
        <title>Genomic Encyclopedia of Bacterial and Archaeal Type Strains, Phase III: the genomes of soil and plant-associated and newly described type strains.</title>
        <authorList>
            <person name="Whitman W.B."/>
            <person name="Woyke T."/>
            <person name="Klenk H.P."/>
            <person name="Zhou Y."/>
            <person name="Lilburn T.G."/>
            <person name="Beck B.J."/>
            <person name="De Vos P."/>
            <person name="Vandamme P."/>
            <person name="Eisen J.A."/>
            <person name="Garrity G."/>
            <person name="Hugenholtz P."/>
            <person name="Kyrpides N.C."/>
        </authorList>
    </citation>
    <scope>NUCLEOTIDE SEQUENCE [LARGE SCALE GENOMIC DNA]</scope>
    <source>
        <strain evidence="2 4">CGMCC 1.5380</strain>
    </source>
</reference>
<accession>A0A562Q270</accession>
<dbReference type="Proteomes" id="UP000321392">
    <property type="component" value="Unassembled WGS sequence"/>
</dbReference>
<dbReference type="Proteomes" id="UP000254518">
    <property type="component" value="Unassembled WGS sequence"/>
</dbReference>
<keyword evidence="3" id="KW-1185">Reference proteome</keyword>
<name>A0A562Q270_9FLAO</name>
<comment type="caution">
    <text evidence="2">The sequence shown here is derived from an EMBL/GenBank/DDBJ whole genome shotgun (WGS) entry which is preliminary data.</text>
</comment>
<dbReference type="AlphaFoldDB" id="A0A562Q270"/>
<gene>
    <name evidence="1" type="ORF">DFR66_10256</name>
    <name evidence="2" type="ORF">IQ02_00660</name>
</gene>
<sequence length="41" mass="4729">MFNLINISLSGYYNLIVKFINLGESLSLNFNYFQTIIGCHI</sequence>
<reference evidence="2" key="3">
    <citation type="submission" date="2019-07" db="EMBL/GenBank/DDBJ databases">
        <authorList>
            <person name="Whitman W."/>
            <person name="Huntemann M."/>
            <person name="Clum A."/>
            <person name="Pillay M."/>
            <person name="Palaniappan K."/>
            <person name="Varghese N."/>
            <person name="Mikhailova N."/>
            <person name="Stamatis D."/>
            <person name="Reddy T."/>
            <person name="Daum C."/>
            <person name="Shapiro N."/>
            <person name="Ivanova N."/>
            <person name="Kyrpides N."/>
            <person name="Woyke T."/>
        </authorList>
    </citation>
    <scope>NUCLEOTIDE SEQUENCE</scope>
    <source>
        <strain evidence="2">CGMCC 1.5380</strain>
    </source>
</reference>
<protein>
    <submittedName>
        <fullName evidence="2">Uncharacterized protein</fullName>
    </submittedName>
</protein>
<dbReference type="EMBL" id="VLKX01000002">
    <property type="protein sequence ID" value="TWI50754.1"/>
    <property type="molecule type" value="Genomic_DNA"/>
</dbReference>
<evidence type="ECO:0000313" key="2">
    <source>
        <dbReference type="EMBL" id="TWI50754.1"/>
    </source>
</evidence>
<reference evidence="1 3" key="2">
    <citation type="submission" date="2018-07" db="EMBL/GenBank/DDBJ databases">
        <title>Genomic Encyclopedia of Type Strains, Phase IV (KMG-IV): sequencing the most valuable type-strain genomes for metagenomic binning, comparative biology and taxonomic classification.</title>
        <authorList>
            <person name="Goeker M."/>
        </authorList>
    </citation>
    <scope>NUCLEOTIDE SEQUENCE [LARGE SCALE GENOMIC DNA]</scope>
    <source>
        <strain evidence="1 3">DSM 19728</strain>
    </source>
</reference>
<evidence type="ECO:0000313" key="4">
    <source>
        <dbReference type="Proteomes" id="UP000321392"/>
    </source>
</evidence>
<proteinExistence type="predicted"/>
<evidence type="ECO:0000313" key="1">
    <source>
        <dbReference type="EMBL" id="RDI57444.1"/>
    </source>
</evidence>
<dbReference type="EMBL" id="QQBA01000002">
    <property type="protein sequence ID" value="RDI57444.1"/>
    <property type="molecule type" value="Genomic_DNA"/>
</dbReference>
<organism evidence="2 4">
    <name type="scientific">Flavobacterium glaciei</name>
    <dbReference type="NCBI Taxonomy" id="386300"/>
    <lineage>
        <taxon>Bacteria</taxon>
        <taxon>Pseudomonadati</taxon>
        <taxon>Bacteroidota</taxon>
        <taxon>Flavobacteriia</taxon>
        <taxon>Flavobacteriales</taxon>
        <taxon>Flavobacteriaceae</taxon>
        <taxon>Flavobacterium</taxon>
    </lineage>
</organism>
<evidence type="ECO:0000313" key="3">
    <source>
        <dbReference type="Proteomes" id="UP000254518"/>
    </source>
</evidence>